<dbReference type="GO" id="GO:0004713">
    <property type="term" value="F:protein tyrosine kinase activity"/>
    <property type="evidence" value="ECO:0007669"/>
    <property type="project" value="InterPro"/>
</dbReference>
<dbReference type="AlphaFoldDB" id="A0AAQ0B1X2"/>
<keyword evidence="1" id="KW-0547">Nucleotide-binding</keyword>
<dbReference type="InterPro" id="IPR020635">
    <property type="entry name" value="Tyr_kinase_cat_dom"/>
</dbReference>
<dbReference type="InterPro" id="IPR008266">
    <property type="entry name" value="Tyr_kinase_AS"/>
</dbReference>
<keyword evidence="1" id="KW-0067">ATP-binding</keyword>
<evidence type="ECO:0000259" key="2">
    <source>
        <dbReference type="PROSITE" id="PS50011"/>
    </source>
</evidence>
<dbReference type="SMART" id="SM00219">
    <property type="entry name" value="TyrKc"/>
    <property type="match status" value="1"/>
</dbReference>
<dbReference type="CDD" id="cd00180">
    <property type="entry name" value="PKc"/>
    <property type="match status" value="1"/>
</dbReference>
<dbReference type="SUPFAM" id="SSF56112">
    <property type="entry name" value="Protein kinase-like (PK-like)"/>
    <property type="match status" value="1"/>
</dbReference>
<dbReference type="PANTHER" id="PTHR24361:SF613">
    <property type="entry name" value="NUCLEAR RECEPTOR-BINDING PROTEIN-RELATED"/>
    <property type="match status" value="1"/>
</dbReference>
<dbReference type="GO" id="GO:0005524">
    <property type="term" value="F:ATP binding"/>
    <property type="evidence" value="ECO:0007669"/>
    <property type="project" value="UniProtKB-UniRule"/>
</dbReference>
<name>A0AAQ0B1X2_LEPIR</name>
<dbReference type="GO" id="GO:0004674">
    <property type="term" value="F:protein serine/threonine kinase activity"/>
    <property type="evidence" value="ECO:0007669"/>
    <property type="project" value="TreeGrafter"/>
</dbReference>
<feature type="binding site" evidence="1">
    <location>
        <position position="41"/>
    </location>
    <ligand>
        <name>ATP</name>
        <dbReference type="ChEBI" id="CHEBI:30616"/>
    </ligand>
</feature>
<evidence type="ECO:0000313" key="3">
    <source>
        <dbReference type="EMBL" id="QOI49894.1"/>
    </source>
</evidence>
<dbReference type="Gene3D" id="1.10.510.10">
    <property type="entry name" value="Transferase(Phosphotransferase) domain 1"/>
    <property type="match status" value="1"/>
</dbReference>
<keyword evidence="3" id="KW-0808">Transferase</keyword>
<evidence type="ECO:0000313" key="4">
    <source>
        <dbReference type="Proteomes" id="UP000663255"/>
    </source>
</evidence>
<dbReference type="InterPro" id="IPR053235">
    <property type="entry name" value="Ser_Thr_kinase"/>
</dbReference>
<dbReference type="PROSITE" id="PS50011">
    <property type="entry name" value="PROTEIN_KINASE_DOM"/>
    <property type="match status" value="1"/>
</dbReference>
<feature type="domain" description="Protein kinase" evidence="2">
    <location>
        <begin position="12"/>
        <end position="356"/>
    </location>
</feature>
<keyword evidence="3" id="KW-0418">Kinase</keyword>
<dbReference type="PROSITE" id="PS00109">
    <property type="entry name" value="PROTEIN_KINASE_TYR"/>
    <property type="match status" value="1"/>
</dbReference>
<dbReference type="EMBL" id="CP043893">
    <property type="protein sequence ID" value="QOI49894.1"/>
    <property type="molecule type" value="Genomic_DNA"/>
</dbReference>
<dbReference type="PANTHER" id="PTHR24361">
    <property type="entry name" value="MITOGEN-ACTIVATED KINASE KINASE KINASE"/>
    <property type="match status" value="1"/>
</dbReference>
<sequence>MDILKFTRQKDFQFVKRLGEGAFGQTILMKDQEIDQLFVCKKYSPFSEDLIDEFYDNFKEEIKLLHLTFHENIVRIFNYHLYPKQKTGYIIMEFVEGETIDKYVQSHPEDASETFLQLVSAFQYLESYNILHRDIRPQNILVTNNGKLKLIDFGFGKKIHSIKDFDKSISLNWPCEPPNDFAENRYNFSTEIYFVGKIFEEIILNNNLNEFRFNHILSKMVKKNSNERYASFQDVYLEAFAENASESALFSEEEKEIYKNFAVSLTKIISKLTSQASYQTNIDYIIQSLSEVYKANLLEENIQDLSKLIGCFINGSYRYYTKEYVSNEIIKLFLDLLKRSSPEKRNIILINLHNRLDTVTKDVYDKDDIPF</sequence>
<dbReference type="InterPro" id="IPR017441">
    <property type="entry name" value="Protein_kinase_ATP_BS"/>
</dbReference>
<dbReference type="Pfam" id="PF00069">
    <property type="entry name" value="Pkinase"/>
    <property type="match status" value="1"/>
</dbReference>
<organism evidence="3 4">
    <name type="scientific">Leptospira interrogans serovar Bataviae</name>
    <dbReference type="NCBI Taxonomy" id="312175"/>
    <lineage>
        <taxon>Bacteria</taxon>
        <taxon>Pseudomonadati</taxon>
        <taxon>Spirochaetota</taxon>
        <taxon>Spirochaetia</taxon>
        <taxon>Leptospirales</taxon>
        <taxon>Leptospiraceae</taxon>
        <taxon>Leptospira</taxon>
    </lineage>
</organism>
<dbReference type="RefSeq" id="WP_000353261.1">
    <property type="nucleotide sequence ID" value="NZ_CP043893.1"/>
</dbReference>
<evidence type="ECO:0000256" key="1">
    <source>
        <dbReference type="PROSITE-ProRule" id="PRU10141"/>
    </source>
</evidence>
<protein>
    <submittedName>
        <fullName evidence="3">Protein kinase</fullName>
    </submittedName>
</protein>
<gene>
    <name evidence="3" type="ORF">Lepto1489_05060</name>
</gene>
<reference evidence="3" key="1">
    <citation type="submission" date="2019-09" db="EMBL/GenBank/DDBJ databases">
        <title>Comparative Genomics of Leptospira interrogans Reveals Genome Plasticity - A Common Adaptive Strategy for Survival in Various Hosts.</title>
        <authorList>
            <person name="Ramli S.R."/>
            <person name="Bunk B."/>
            <person name="Goris M."/>
            <person name="Bhuju S."/>
            <person name="Jarek M."/>
            <person name="Sproer C."/>
            <person name="Mustakim S."/>
            <person name="Strommenger B."/>
            <person name="Pessler F."/>
        </authorList>
    </citation>
    <scope>NUCLEOTIDE SEQUENCE</scope>
    <source>
        <strain evidence="3">1489</strain>
    </source>
</reference>
<proteinExistence type="predicted"/>
<dbReference type="PROSITE" id="PS00107">
    <property type="entry name" value="PROTEIN_KINASE_ATP"/>
    <property type="match status" value="1"/>
</dbReference>
<dbReference type="InterPro" id="IPR000719">
    <property type="entry name" value="Prot_kinase_dom"/>
</dbReference>
<accession>A0AAQ0B1X2</accession>
<dbReference type="InterPro" id="IPR011009">
    <property type="entry name" value="Kinase-like_dom_sf"/>
</dbReference>
<dbReference type="Proteomes" id="UP000663255">
    <property type="component" value="Chromosome 1"/>
</dbReference>
<dbReference type="GO" id="GO:0005737">
    <property type="term" value="C:cytoplasm"/>
    <property type="evidence" value="ECO:0007669"/>
    <property type="project" value="TreeGrafter"/>
</dbReference>